<dbReference type="SUPFAM" id="SSF117289">
    <property type="entry name" value="Nucleoporin domain"/>
    <property type="match status" value="1"/>
</dbReference>
<dbReference type="AlphaFoldDB" id="A0A1D8N946"/>
<dbReference type="InterPro" id="IPR001680">
    <property type="entry name" value="WD40_rpt"/>
</dbReference>
<dbReference type="GO" id="GO:0034388">
    <property type="term" value="C:Pwp2p-containing subcomplex of 90S preribosome"/>
    <property type="evidence" value="ECO:0007669"/>
    <property type="project" value="EnsemblFungi"/>
</dbReference>
<dbReference type="Pfam" id="PF25172">
    <property type="entry name" value="Beta-prop_WDR3_2nd"/>
    <property type="match status" value="1"/>
</dbReference>
<dbReference type="Proteomes" id="UP000182444">
    <property type="component" value="Chromosome 1C"/>
</dbReference>
<dbReference type="InterPro" id="IPR036322">
    <property type="entry name" value="WD40_repeat_dom_sf"/>
</dbReference>
<dbReference type="GeneID" id="2909173"/>
<dbReference type="FunFam" id="2.130.10.10:FF:000157">
    <property type="entry name" value="WD repeat domain 3"/>
    <property type="match status" value="1"/>
</dbReference>
<dbReference type="SMART" id="SM00320">
    <property type="entry name" value="WD40"/>
    <property type="match status" value="12"/>
</dbReference>
<protein>
    <recommendedName>
        <fullName evidence="7">Small-subunit processome Utp12 domain-containing protein</fullName>
    </recommendedName>
</protein>
<evidence type="ECO:0000259" key="7">
    <source>
        <dbReference type="Pfam" id="PF04003"/>
    </source>
</evidence>
<feature type="domain" description="Small-subunit processome Utp12" evidence="7">
    <location>
        <begin position="777"/>
        <end position="879"/>
    </location>
</feature>
<dbReference type="VEuPathDB" id="FungiDB:YALI0_C00913g"/>
<dbReference type="FunFam" id="2.130.10.10:FF:000178">
    <property type="entry name" value="WD repeat domain 3"/>
    <property type="match status" value="1"/>
</dbReference>
<keyword evidence="4" id="KW-0539">Nucleus</keyword>
<dbReference type="CDD" id="cd00200">
    <property type="entry name" value="WD40"/>
    <property type="match status" value="1"/>
</dbReference>
<dbReference type="VEuPathDB" id="FungiDB:YALI1_C01297g"/>
<dbReference type="GO" id="GO:0032040">
    <property type="term" value="C:small-subunit processome"/>
    <property type="evidence" value="ECO:0007669"/>
    <property type="project" value="EnsemblFungi"/>
</dbReference>
<evidence type="ECO:0000256" key="1">
    <source>
        <dbReference type="ARBA" id="ARBA00004604"/>
    </source>
</evidence>
<dbReference type="SUPFAM" id="SSF50978">
    <property type="entry name" value="WD40 repeat-like"/>
    <property type="match status" value="1"/>
</dbReference>
<dbReference type="PANTHER" id="PTHR19853">
    <property type="entry name" value="WD REPEAT CONTAINING PROTEIN 3 WDR3"/>
    <property type="match status" value="1"/>
</dbReference>
<sequence>MVKSYNRFEAEAVFGVVSSSNALWLKNSNSSTGRAVTGALETVLAWDIKAGTCVQKLSDSDLAVGTGATVATASPPVVSVLTNYFSELLAAGYTDGSIRVFDYRSGQVMTTFKGHKSSITCLEFDASGTRLVSGSRDSNVILWDLVEEVGVSRLRSHRDQVTGVKFLDEKKLITCAKDGLVKIWDLESRDCIETRVGGSEVWAMDVYSDTVMTVGREKEVKVWQVDLDAKDGEMLSQRGSLERVSNDRGIDIEFSKDGGHVIFSGNDKTVELWRRRTLAEIKKSIAKKIKRRVKKGDTVDEDEYDEKSVNEIWVQVVNFKTSAKIRNVTWTGSESVSGANKDAAGLLVALTNNSLEYYTLELEDGKFSRDHVIDLCGHRADIRALSLSSDDKMVASTSNGQLKIWNLRTTNCIRSMDCGYALCVKFLPGDSLVIVGTKSGQIQLFDVASSSLIDTVDAHEGSLWSCDVSSDGKTVVTGGSDKRVCFWELAVSSETVPGTGETTQKLKLKQTRVLELSDDVLCVTLSSDNKYIACSLLDSTVKVFFFDSLKFYLNLYGHKLPVLAMDISSDSNIIVTCSADKNIKLWGLDFGDCRKSLFGHADSVMSVKFVPGSHNFFSAGKDRLVKYWDGDKFDCIQRLVGHVGEVWALCVSSAGDFIVSGSHDKSIRVWMESDDEIFLEEEREKELEEMYESTLAVSLEGEGQELDEDDKEDAVVDKVHMQTGETLKGGEKLMEALEMGTEDLDLIENWKIAQATNPNAACPPRHVILATLKLSAERHVLNVVEKIKPAQLEDSLLVLPFSHVMKLVRFIQIWTAKEWSIPLVCRVLFFVTRTHHKQIVASRELKPMLEEVRHNIRKCLARQKSEIGYNLAGLRFIKQNWDLHHKKEFIDAVEAKEAEERSQKKRAFGTVV</sequence>
<dbReference type="InterPro" id="IPR019775">
    <property type="entry name" value="WD40_repeat_CS"/>
</dbReference>
<proteinExistence type="inferred from homology"/>
<feature type="repeat" description="WD" evidence="6">
    <location>
        <begin position="112"/>
        <end position="145"/>
    </location>
</feature>
<dbReference type="eggNOG" id="KOG0306">
    <property type="taxonomic scope" value="Eukaryota"/>
</dbReference>
<evidence type="ECO:0000256" key="3">
    <source>
        <dbReference type="ARBA" id="ARBA00022737"/>
    </source>
</evidence>
<name>A0A1D8N946_YARLL</name>
<dbReference type="EMBL" id="KZ859047">
    <property type="protein sequence ID" value="RDW24148.1"/>
    <property type="molecule type" value="Genomic_DNA"/>
</dbReference>
<comment type="subcellular location">
    <subcellularLocation>
        <location evidence="1">Nucleus</location>
        <location evidence="1">Nucleolus</location>
    </subcellularLocation>
</comment>
<dbReference type="PROSITE" id="PS00678">
    <property type="entry name" value="WD_REPEATS_1"/>
    <property type="match status" value="4"/>
</dbReference>
<dbReference type="InterPro" id="IPR020472">
    <property type="entry name" value="WD40_PAC1"/>
</dbReference>
<evidence type="ECO:0000313" key="8">
    <source>
        <dbReference type="EMBL" id="AOW02168.1"/>
    </source>
</evidence>
<dbReference type="Pfam" id="PF25173">
    <property type="entry name" value="Beta-prop_WDR3_1st"/>
    <property type="match status" value="1"/>
</dbReference>
<dbReference type="PRINTS" id="PR00320">
    <property type="entry name" value="GPROTEINBRPT"/>
</dbReference>
<evidence type="ECO:0000313" key="9">
    <source>
        <dbReference type="EMBL" id="RDW24148.1"/>
    </source>
</evidence>
<feature type="repeat" description="WD" evidence="6">
    <location>
        <begin position="375"/>
        <end position="415"/>
    </location>
</feature>
<evidence type="ECO:0000256" key="6">
    <source>
        <dbReference type="PROSITE-ProRule" id="PRU00221"/>
    </source>
</evidence>
<dbReference type="GO" id="GO:0000480">
    <property type="term" value="P:endonucleolytic cleavage in 5'-ETS of tricistronic rRNA transcript (SSU-rRNA, 5.8S rRNA, LSU-rRNA)"/>
    <property type="evidence" value="ECO:0007669"/>
    <property type="project" value="EnsemblFungi"/>
</dbReference>
<reference evidence="8 10" key="1">
    <citation type="journal article" date="2016" name="PLoS ONE">
        <title>Sequence Assembly of Yarrowia lipolytica Strain W29/CLIB89 Shows Transposable Element Diversity.</title>
        <authorList>
            <person name="Magnan C."/>
            <person name="Yu J."/>
            <person name="Chang I."/>
            <person name="Jahn E."/>
            <person name="Kanomata Y."/>
            <person name="Wu J."/>
            <person name="Zeller M."/>
            <person name="Oakes M."/>
            <person name="Baldi P."/>
            <person name="Sandmeyer S."/>
        </authorList>
    </citation>
    <scope>NUCLEOTIDE SEQUENCE [LARGE SCALE GENOMIC DNA]</scope>
    <source>
        <strain evidence="8">CLIB89</strain>
        <strain evidence="10">CLIB89(W29)</strain>
    </source>
</reference>
<feature type="repeat" description="WD" evidence="6">
    <location>
        <begin position="597"/>
        <end position="629"/>
    </location>
</feature>
<dbReference type="Proteomes" id="UP000256601">
    <property type="component" value="Unassembled WGS sequence"/>
</dbReference>
<dbReference type="InterPro" id="IPR015943">
    <property type="entry name" value="WD40/YVTN_repeat-like_dom_sf"/>
</dbReference>
<dbReference type="InterPro" id="IPR007148">
    <property type="entry name" value="SSU_processome_Utp12"/>
</dbReference>
<dbReference type="PROSITE" id="PS50294">
    <property type="entry name" value="WD_REPEATS_REGION"/>
    <property type="match status" value="7"/>
</dbReference>
<dbReference type="Pfam" id="PF04003">
    <property type="entry name" value="Utp12"/>
    <property type="match status" value="1"/>
</dbReference>
<evidence type="ECO:0000313" key="11">
    <source>
        <dbReference type="Proteomes" id="UP000256601"/>
    </source>
</evidence>
<accession>A0A1D8N946</accession>
<dbReference type="GO" id="GO:0000472">
    <property type="term" value="P:endonucleolytic cleavage to generate mature 5'-end of SSU-rRNA from (SSU-rRNA, 5.8S rRNA, LSU-rRNA)"/>
    <property type="evidence" value="ECO:0007669"/>
    <property type="project" value="EnsemblFungi"/>
</dbReference>
<feature type="repeat" description="WD" evidence="6">
    <location>
        <begin position="639"/>
        <end position="670"/>
    </location>
</feature>
<keyword evidence="3" id="KW-0677">Repeat</keyword>
<dbReference type="Gene3D" id="2.130.10.10">
    <property type="entry name" value="YVTN repeat-like/Quinoprotein amine dehydrogenase"/>
    <property type="match status" value="3"/>
</dbReference>
<dbReference type="GO" id="GO:0034511">
    <property type="term" value="F:U3 snoRNA binding"/>
    <property type="evidence" value="ECO:0007669"/>
    <property type="project" value="EnsemblFungi"/>
</dbReference>
<evidence type="ECO:0000256" key="2">
    <source>
        <dbReference type="ARBA" id="ARBA00022574"/>
    </source>
</evidence>
<evidence type="ECO:0000313" key="10">
    <source>
        <dbReference type="Proteomes" id="UP000182444"/>
    </source>
</evidence>
<comment type="similarity">
    <text evidence="5">Belongs to the WD repeat WDR3/UTP12 family.</text>
</comment>
<organism evidence="8 10">
    <name type="scientific">Yarrowia lipolytica</name>
    <name type="common">Candida lipolytica</name>
    <dbReference type="NCBI Taxonomy" id="4952"/>
    <lineage>
        <taxon>Eukaryota</taxon>
        <taxon>Fungi</taxon>
        <taxon>Dikarya</taxon>
        <taxon>Ascomycota</taxon>
        <taxon>Saccharomycotina</taxon>
        <taxon>Dipodascomycetes</taxon>
        <taxon>Dipodascales</taxon>
        <taxon>Dipodascales incertae sedis</taxon>
        <taxon>Yarrowia</taxon>
    </lineage>
</organism>
<reference evidence="9 11" key="2">
    <citation type="submission" date="2018-07" db="EMBL/GenBank/DDBJ databases">
        <title>Draft Genome Assemblies for Five Robust Yarrowia lipolytica Strains Exhibiting High Lipid Production and Pentose Sugar Utilization and Sugar Alcohol Secretion from Undetoxified Lignocellulosic Biomass Hydrolysates.</title>
        <authorList>
            <consortium name="DOE Joint Genome Institute"/>
            <person name="Walker C."/>
            <person name="Ryu S."/>
            <person name="Na H."/>
            <person name="Zane M."/>
            <person name="LaButti K."/>
            <person name="Lipzen A."/>
            <person name="Haridas S."/>
            <person name="Barry K."/>
            <person name="Grigoriev I.V."/>
            <person name="Quarterman J."/>
            <person name="Slininger P."/>
            <person name="Dien B."/>
            <person name="Trinh C.T."/>
        </authorList>
    </citation>
    <scope>NUCLEOTIDE SEQUENCE [LARGE SCALE GENOMIC DNA]</scope>
    <source>
        <strain evidence="9 11">YB392</strain>
    </source>
</reference>
<dbReference type="InterPro" id="IPR051570">
    <property type="entry name" value="TBC1_cilium_biogenesis"/>
</dbReference>
<feature type="repeat" description="WD" evidence="6">
    <location>
        <begin position="456"/>
        <end position="497"/>
    </location>
</feature>
<feature type="repeat" description="WD" evidence="6">
    <location>
        <begin position="154"/>
        <end position="194"/>
    </location>
</feature>
<evidence type="ECO:0000256" key="4">
    <source>
        <dbReference type="ARBA" id="ARBA00023242"/>
    </source>
</evidence>
<evidence type="ECO:0000256" key="5">
    <source>
        <dbReference type="ARBA" id="ARBA00038229"/>
    </source>
</evidence>
<dbReference type="PROSITE" id="PS50082">
    <property type="entry name" value="WD_REPEATS_2"/>
    <property type="match status" value="7"/>
</dbReference>
<feature type="repeat" description="WD" evidence="6">
    <location>
        <begin position="555"/>
        <end position="596"/>
    </location>
</feature>
<dbReference type="PANTHER" id="PTHR19853:SF0">
    <property type="entry name" value="WD REPEAT-CONTAINING PROTEIN 3"/>
    <property type="match status" value="1"/>
</dbReference>
<gene>
    <name evidence="9" type="ORF">B0I71DRAFT_134765</name>
    <name evidence="8" type="ORF">YALI1_C01297g</name>
</gene>
<dbReference type="GO" id="GO:0000447">
    <property type="term" value="P:endonucleolytic cleavage in ITS1 to separate SSU-rRNA from 5.8S rRNA and LSU-rRNA from tricistronic rRNA transcript (SSU-rRNA, 5.8S rRNA, LSU-rRNA)"/>
    <property type="evidence" value="ECO:0007669"/>
    <property type="project" value="EnsemblFungi"/>
</dbReference>
<dbReference type="OMA" id="MNIPLTC"/>
<dbReference type="EMBL" id="CP017555">
    <property type="protein sequence ID" value="AOW02168.1"/>
    <property type="molecule type" value="Genomic_DNA"/>
</dbReference>
<keyword evidence="2 6" id="KW-0853">WD repeat</keyword>
<dbReference type="KEGG" id="yli:2909173"/>